<dbReference type="HOGENOM" id="CLU_3359621_0_0_1"/>
<accession>T0KCK6</accession>
<dbReference type="AlphaFoldDB" id="T0KCK6"/>
<evidence type="ECO:0000313" key="2">
    <source>
        <dbReference type="Proteomes" id="UP000015530"/>
    </source>
</evidence>
<dbReference type="EMBL" id="AMYD01001437">
    <property type="protein sequence ID" value="EQB53147.1"/>
    <property type="molecule type" value="Genomic_DNA"/>
</dbReference>
<sequence>MAEIGKEGVLCLLSDKKSMDASSLPRLLQTFTDFSK</sequence>
<evidence type="ECO:0000313" key="1">
    <source>
        <dbReference type="EMBL" id="EQB53147.1"/>
    </source>
</evidence>
<gene>
    <name evidence="1" type="ORF">CGLO_07162</name>
</gene>
<organism evidence="1 2">
    <name type="scientific">Colletotrichum gloeosporioides (strain Cg-14)</name>
    <name type="common">Anthracnose fungus</name>
    <name type="synonym">Glomerella cingulata</name>
    <dbReference type="NCBI Taxonomy" id="1237896"/>
    <lineage>
        <taxon>Eukaryota</taxon>
        <taxon>Fungi</taxon>
        <taxon>Dikarya</taxon>
        <taxon>Ascomycota</taxon>
        <taxon>Pezizomycotina</taxon>
        <taxon>Sordariomycetes</taxon>
        <taxon>Hypocreomycetidae</taxon>
        <taxon>Glomerellales</taxon>
        <taxon>Glomerellaceae</taxon>
        <taxon>Colletotrichum</taxon>
        <taxon>Colletotrichum gloeosporioides species complex</taxon>
    </lineage>
</organism>
<proteinExistence type="predicted"/>
<reference evidence="2" key="1">
    <citation type="journal article" date="2013" name="Mol. Plant Microbe Interact.">
        <title>Global aspects of pacC regulation of pathogenicity genes in Colletotrichum gloeosporioides as revealed by transcriptome analysis.</title>
        <authorList>
            <person name="Alkan N."/>
            <person name="Meng X."/>
            <person name="Friedlander G."/>
            <person name="Reuveni E."/>
            <person name="Sukno S."/>
            <person name="Sherman A."/>
            <person name="Thon M."/>
            <person name="Fluhr R."/>
            <person name="Prusky D."/>
        </authorList>
    </citation>
    <scope>NUCLEOTIDE SEQUENCE [LARGE SCALE GENOMIC DNA]</scope>
    <source>
        <strain evidence="2">Cg-14</strain>
    </source>
</reference>
<comment type="caution">
    <text evidence="1">The sequence shown here is derived from an EMBL/GenBank/DDBJ whole genome shotgun (WGS) entry which is preliminary data.</text>
</comment>
<dbReference type="Proteomes" id="UP000015530">
    <property type="component" value="Unassembled WGS sequence"/>
</dbReference>
<name>T0KCK6_COLGC</name>
<protein>
    <submittedName>
        <fullName evidence="1">Uncharacterized protein</fullName>
    </submittedName>
</protein>